<dbReference type="EMBL" id="JBHTHR010000812">
    <property type="protein sequence ID" value="MFD0803274.1"/>
    <property type="molecule type" value="Genomic_DNA"/>
</dbReference>
<evidence type="ECO:0008006" key="3">
    <source>
        <dbReference type="Google" id="ProtNLM"/>
    </source>
</evidence>
<comment type="caution">
    <text evidence="1">The sequence shown here is derived from an EMBL/GenBank/DDBJ whole genome shotgun (WGS) entry which is preliminary data.</text>
</comment>
<keyword evidence="2" id="KW-1185">Reference proteome</keyword>
<protein>
    <recommendedName>
        <fullName evidence="3">MarR family transcriptional regulator</fullName>
    </recommendedName>
</protein>
<reference evidence="2" key="1">
    <citation type="journal article" date="2019" name="Int. J. Syst. Evol. Microbiol.">
        <title>The Global Catalogue of Microorganisms (GCM) 10K type strain sequencing project: providing services to taxonomists for standard genome sequencing and annotation.</title>
        <authorList>
            <consortium name="The Broad Institute Genomics Platform"/>
            <consortium name="The Broad Institute Genome Sequencing Center for Infectious Disease"/>
            <person name="Wu L."/>
            <person name="Ma J."/>
        </authorList>
    </citation>
    <scope>NUCLEOTIDE SEQUENCE [LARGE SCALE GENOMIC DNA]</scope>
    <source>
        <strain evidence="2">CCUG 63369</strain>
    </source>
</reference>
<feature type="non-terminal residue" evidence="1">
    <location>
        <position position="1"/>
    </location>
</feature>
<dbReference type="Gene3D" id="1.20.120.520">
    <property type="entry name" value="nmb1532 protein domain like"/>
    <property type="match status" value="1"/>
</dbReference>
<accession>A0ABW3BJP9</accession>
<proteinExistence type="predicted"/>
<evidence type="ECO:0000313" key="1">
    <source>
        <dbReference type="EMBL" id="MFD0803274.1"/>
    </source>
</evidence>
<sequence length="69" mass="7379">QARTDRTTPVVALTPVGGEAVEQRLGEEHKRVDALLEQLRAQLDGTPPGPAAVQAEAERLTTELEAHLA</sequence>
<dbReference type="Proteomes" id="UP001596956">
    <property type="component" value="Unassembled WGS sequence"/>
</dbReference>
<gene>
    <name evidence="1" type="ORF">ACFQZU_18385</name>
</gene>
<evidence type="ECO:0000313" key="2">
    <source>
        <dbReference type="Proteomes" id="UP001596956"/>
    </source>
</evidence>
<organism evidence="1 2">
    <name type="scientific">Streptomonospora algeriensis</name>
    <dbReference type="NCBI Taxonomy" id="995084"/>
    <lineage>
        <taxon>Bacteria</taxon>
        <taxon>Bacillati</taxon>
        <taxon>Actinomycetota</taxon>
        <taxon>Actinomycetes</taxon>
        <taxon>Streptosporangiales</taxon>
        <taxon>Nocardiopsidaceae</taxon>
        <taxon>Streptomonospora</taxon>
    </lineage>
</organism>
<name>A0ABW3BJP9_9ACTN</name>